<sequence>MVACGYLAHYLLPTTMCFRSLSPVMLYLPWYNQDEDVQHTSTGPLHRPPEDANSG</sequence>
<dbReference type="AlphaFoldDB" id="A0A167KUA0"/>
<accession>A0A167KUA0</accession>
<reference evidence="1 2" key="1">
    <citation type="journal article" date="2016" name="Mol. Biol. Evol.">
        <title>Comparative Genomics of Early-Diverging Mushroom-Forming Fungi Provides Insights into the Origins of Lignocellulose Decay Capabilities.</title>
        <authorList>
            <person name="Nagy L.G."/>
            <person name="Riley R."/>
            <person name="Tritt A."/>
            <person name="Adam C."/>
            <person name="Daum C."/>
            <person name="Floudas D."/>
            <person name="Sun H."/>
            <person name="Yadav J.S."/>
            <person name="Pangilinan J."/>
            <person name="Larsson K.H."/>
            <person name="Matsuura K."/>
            <person name="Barry K."/>
            <person name="Labutti K."/>
            <person name="Kuo R."/>
            <person name="Ohm R.A."/>
            <person name="Bhattacharya S.S."/>
            <person name="Shirouzu T."/>
            <person name="Yoshinaga Y."/>
            <person name="Martin F.M."/>
            <person name="Grigoriev I.V."/>
            <person name="Hibbett D.S."/>
        </authorList>
    </citation>
    <scope>NUCLEOTIDE SEQUENCE [LARGE SCALE GENOMIC DNA]</scope>
    <source>
        <strain evidence="1 2">TUFC12733</strain>
    </source>
</reference>
<proteinExistence type="predicted"/>
<keyword evidence="2" id="KW-1185">Reference proteome</keyword>
<evidence type="ECO:0000313" key="1">
    <source>
        <dbReference type="EMBL" id="KZO95011.1"/>
    </source>
</evidence>
<gene>
    <name evidence="1" type="ORF">CALVIDRAFT_538487</name>
</gene>
<dbReference type="EMBL" id="KV417291">
    <property type="protein sequence ID" value="KZO95011.1"/>
    <property type="molecule type" value="Genomic_DNA"/>
</dbReference>
<dbReference type="Proteomes" id="UP000076738">
    <property type="component" value="Unassembled WGS sequence"/>
</dbReference>
<name>A0A167KUA0_CALVF</name>
<evidence type="ECO:0000313" key="2">
    <source>
        <dbReference type="Proteomes" id="UP000076738"/>
    </source>
</evidence>
<protein>
    <submittedName>
        <fullName evidence="1">Uncharacterized protein</fullName>
    </submittedName>
</protein>
<organism evidence="1 2">
    <name type="scientific">Calocera viscosa (strain TUFC12733)</name>
    <dbReference type="NCBI Taxonomy" id="1330018"/>
    <lineage>
        <taxon>Eukaryota</taxon>
        <taxon>Fungi</taxon>
        <taxon>Dikarya</taxon>
        <taxon>Basidiomycota</taxon>
        <taxon>Agaricomycotina</taxon>
        <taxon>Dacrymycetes</taxon>
        <taxon>Dacrymycetales</taxon>
        <taxon>Dacrymycetaceae</taxon>
        <taxon>Calocera</taxon>
    </lineage>
</organism>